<dbReference type="Pfam" id="PF02784">
    <property type="entry name" value="Orn_Arg_deC_N"/>
    <property type="match status" value="1"/>
</dbReference>
<evidence type="ECO:0000256" key="10">
    <source>
        <dbReference type="ARBA" id="ARBA00066427"/>
    </source>
</evidence>
<comment type="caution">
    <text evidence="17">The sequence shown here is derived from an EMBL/GenBank/DDBJ whole genome shotgun (WGS) entry which is preliminary data.</text>
</comment>
<dbReference type="PANTHER" id="PTHR43727:SF2">
    <property type="entry name" value="GROUP IV DECARBOXYLASE"/>
    <property type="match status" value="1"/>
</dbReference>
<dbReference type="GO" id="GO:0030170">
    <property type="term" value="F:pyridoxal phosphate binding"/>
    <property type="evidence" value="ECO:0007669"/>
    <property type="project" value="UniProtKB-UniRule"/>
</dbReference>
<dbReference type="AlphaFoldDB" id="A0A449E8X8"/>
<dbReference type="SUPFAM" id="SSF51419">
    <property type="entry name" value="PLP-binding barrel"/>
    <property type="match status" value="1"/>
</dbReference>
<organism evidence="17 18">
    <name type="scientific">Enterococcus hirae</name>
    <dbReference type="NCBI Taxonomy" id="1354"/>
    <lineage>
        <taxon>Bacteria</taxon>
        <taxon>Bacillati</taxon>
        <taxon>Bacillota</taxon>
        <taxon>Bacilli</taxon>
        <taxon>Lactobacillales</taxon>
        <taxon>Enterococcaceae</taxon>
        <taxon>Enterococcus</taxon>
    </lineage>
</organism>
<dbReference type="EC" id="4.1.1.20" evidence="10 12"/>
<dbReference type="Gene3D" id="2.40.37.10">
    <property type="entry name" value="Lyase, Ornithine Decarboxylase, Chain A, domain 1"/>
    <property type="match status" value="1"/>
</dbReference>
<evidence type="ECO:0000256" key="8">
    <source>
        <dbReference type="ARBA" id="ARBA00060643"/>
    </source>
</evidence>
<dbReference type="NCBIfam" id="TIGR01048">
    <property type="entry name" value="lysA"/>
    <property type="match status" value="1"/>
</dbReference>
<keyword evidence="3 12" id="KW-0210">Decarboxylase</keyword>
<dbReference type="Pfam" id="PF00278">
    <property type="entry name" value="Orn_DAP_Arg_deC"/>
    <property type="match status" value="1"/>
</dbReference>
<evidence type="ECO:0000256" key="1">
    <source>
        <dbReference type="ARBA" id="ARBA00001933"/>
    </source>
</evidence>
<evidence type="ECO:0000259" key="16">
    <source>
        <dbReference type="Pfam" id="PF02784"/>
    </source>
</evidence>
<evidence type="ECO:0000256" key="13">
    <source>
        <dbReference type="PIRSR" id="PIRSR600183-50"/>
    </source>
</evidence>
<dbReference type="InterPro" id="IPR022644">
    <property type="entry name" value="De-COase2_N"/>
</dbReference>
<gene>
    <name evidence="12 17" type="primary">lysA</name>
    <name evidence="17" type="ORF">NCTC12204_00333</name>
</gene>
<dbReference type="InterPro" id="IPR022653">
    <property type="entry name" value="De-COase2_pyr-phos_BS"/>
</dbReference>
<dbReference type="GO" id="GO:0008836">
    <property type="term" value="F:diaminopimelate decarboxylase activity"/>
    <property type="evidence" value="ECO:0007669"/>
    <property type="project" value="UniProtKB-UniRule"/>
</dbReference>
<dbReference type="InterPro" id="IPR029066">
    <property type="entry name" value="PLP-binding_barrel"/>
</dbReference>
<dbReference type="HAMAP" id="MF_02120">
    <property type="entry name" value="LysA"/>
    <property type="match status" value="1"/>
</dbReference>
<evidence type="ECO:0000256" key="4">
    <source>
        <dbReference type="ARBA" id="ARBA00022898"/>
    </source>
</evidence>
<feature type="binding site" evidence="12">
    <location>
        <position position="373"/>
    </location>
    <ligand>
        <name>substrate</name>
    </ligand>
</feature>
<evidence type="ECO:0000259" key="15">
    <source>
        <dbReference type="Pfam" id="PF00278"/>
    </source>
</evidence>
<dbReference type="UniPathway" id="UPA00034">
    <property type="reaction ID" value="UER00027"/>
</dbReference>
<evidence type="ECO:0000256" key="5">
    <source>
        <dbReference type="ARBA" id="ARBA00023154"/>
    </source>
</evidence>
<evidence type="ECO:0000313" key="17">
    <source>
        <dbReference type="EMBL" id="VTQ59214.1"/>
    </source>
</evidence>
<dbReference type="Gene3D" id="3.20.20.10">
    <property type="entry name" value="Alanine racemase"/>
    <property type="match status" value="1"/>
</dbReference>
<evidence type="ECO:0000313" key="18">
    <source>
        <dbReference type="Proteomes" id="UP000352698"/>
    </source>
</evidence>
<comment type="catalytic activity">
    <reaction evidence="7 12 14">
        <text>meso-2,6-diaminopimelate + H(+) = L-lysine + CO2</text>
        <dbReference type="Rhea" id="RHEA:15101"/>
        <dbReference type="ChEBI" id="CHEBI:15378"/>
        <dbReference type="ChEBI" id="CHEBI:16526"/>
        <dbReference type="ChEBI" id="CHEBI:32551"/>
        <dbReference type="ChEBI" id="CHEBI:57791"/>
        <dbReference type="EC" id="4.1.1.20"/>
    </reaction>
</comment>
<accession>A0A449E8X8</accession>
<feature type="active site" description="Proton donor" evidence="13">
    <location>
        <position position="344"/>
    </location>
</feature>
<evidence type="ECO:0000256" key="14">
    <source>
        <dbReference type="RuleBase" id="RU003738"/>
    </source>
</evidence>
<evidence type="ECO:0000256" key="3">
    <source>
        <dbReference type="ARBA" id="ARBA00022793"/>
    </source>
</evidence>
<evidence type="ECO:0000256" key="6">
    <source>
        <dbReference type="ARBA" id="ARBA00023239"/>
    </source>
</evidence>
<feature type="binding site" evidence="12">
    <location>
        <position position="232"/>
    </location>
    <ligand>
        <name>pyridoxal 5'-phosphate</name>
        <dbReference type="ChEBI" id="CHEBI:597326"/>
    </ligand>
</feature>
<protein>
    <recommendedName>
        <fullName evidence="11 12">Diaminopimelate decarboxylase</fullName>
        <shortName evidence="12">DAP decarboxylase</shortName>
        <shortName evidence="12">DAPDC</shortName>
        <ecNumber evidence="10 12">4.1.1.20</ecNumber>
    </recommendedName>
</protein>
<evidence type="ECO:0000256" key="9">
    <source>
        <dbReference type="ARBA" id="ARBA00060983"/>
    </source>
</evidence>
<comment type="pathway">
    <text evidence="8 12 14">Amino-acid biosynthesis; L-lysine biosynthesis via DAP pathway; L-lysine from DL-2,6-diaminopimelate: step 1/1.</text>
</comment>
<dbReference type="Proteomes" id="UP000352698">
    <property type="component" value="Unassembled WGS sequence"/>
</dbReference>
<keyword evidence="2 12" id="KW-0028">Amino-acid biosynthesis</keyword>
<dbReference type="PROSITE" id="PS00878">
    <property type="entry name" value="ODR_DC_2_1"/>
    <property type="match status" value="1"/>
</dbReference>
<feature type="domain" description="Orn/DAP/Arg decarboxylase 2 C-terminal" evidence="15">
    <location>
        <begin position="22"/>
        <end position="371"/>
    </location>
</feature>
<feature type="binding site" evidence="12">
    <location>
        <position position="373"/>
    </location>
    <ligand>
        <name>pyridoxal 5'-phosphate</name>
        <dbReference type="ChEBI" id="CHEBI:597326"/>
    </ligand>
</feature>
<evidence type="ECO:0000256" key="2">
    <source>
        <dbReference type="ARBA" id="ARBA00022605"/>
    </source>
</evidence>
<dbReference type="GO" id="GO:0009089">
    <property type="term" value="P:lysine biosynthetic process via diaminopimelate"/>
    <property type="evidence" value="ECO:0007669"/>
    <property type="project" value="UniProtKB-UniRule"/>
</dbReference>
<dbReference type="FunFam" id="2.40.37.10:FF:000003">
    <property type="entry name" value="Diaminopimelate decarboxylase"/>
    <property type="match status" value="1"/>
</dbReference>
<dbReference type="InterPro" id="IPR009006">
    <property type="entry name" value="Ala_racemase/Decarboxylase_C"/>
</dbReference>
<dbReference type="RefSeq" id="WP_010738544.1">
    <property type="nucleotide sequence ID" value="NZ_BSWT01000005.1"/>
</dbReference>
<dbReference type="SUPFAM" id="SSF50621">
    <property type="entry name" value="Alanine racemase C-terminal domain-like"/>
    <property type="match status" value="1"/>
</dbReference>
<name>A0A449E8X8_ENTHR</name>
<dbReference type="CDD" id="cd06828">
    <property type="entry name" value="PLPDE_III_DapDC"/>
    <property type="match status" value="1"/>
</dbReference>
<keyword evidence="6 12" id="KW-0456">Lyase</keyword>
<dbReference type="PRINTS" id="PR01181">
    <property type="entry name" value="DAPDCRBXLASE"/>
</dbReference>
<dbReference type="InterPro" id="IPR022643">
    <property type="entry name" value="De-COase2_C"/>
</dbReference>
<feature type="binding site" evidence="12">
    <location>
        <position position="345"/>
    </location>
    <ligand>
        <name>substrate</name>
    </ligand>
</feature>
<feature type="binding site" evidence="12">
    <location>
        <position position="313"/>
    </location>
    <ligand>
        <name>substrate</name>
    </ligand>
</feature>
<feature type="binding site" evidence="12">
    <location>
        <position position="317"/>
    </location>
    <ligand>
        <name>substrate</name>
    </ligand>
</feature>
<feature type="binding site" evidence="12">
    <location>
        <begin position="274"/>
        <end position="277"/>
    </location>
    <ligand>
        <name>pyridoxal 5'-phosphate</name>
        <dbReference type="ChEBI" id="CHEBI:597326"/>
    </ligand>
</feature>
<reference evidence="17 18" key="1">
    <citation type="submission" date="2019-05" db="EMBL/GenBank/DDBJ databases">
        <authorList>
            <consortium name="Pathogen Informatics"/>
        </authorList>
    </citation>
    <scope>NUCLEOTIDE SEQUENCE [LARGE SCALE GENOMIC DNA]</scope>
    <source>
        <strain evidence="17 18">NCTC12204</strain>
    </source>
</reference>
<dbReference type="InterPro" id="IPR002986">
    <property type="entry name" value="DAP_deCOOHase_LysA"/>
</dbReference>
<keyword evidence="5 12" id="KW-0457">Lysine biosynthesis</keyword>
<dbReference type="PRINTS" id="PR01179">
    <property type="entry name" value="ODADCRBXLASE"/>
</dbReference>
<dbReference type="EMBL" id="CABEEP010000001">
    <property type="protein sequence ID" value="VTQ59214.1"/>
    <property type="molecule type" value="Genomic_DNA"/>
</dbReference>
<sequence>MSELMIGEIPVSQLVKQYQTPLYVYDEKQMVENIKAFKQGFQSDHFKTKILYASKAFQTVAMLKLIQSQGLGLDVVSGGEIYTAVCADFPMEEVYFHGNNKTPAEIRYAIENGLVHFVADNLMEVELLVALSQEYQKELQVMIRLNVGIEAHTHEYVVTAHIDSKFGLLYESEECQKAIQFIQGSEFLQLEGFHAHIGSQIFELSAWIAEIHKLVGYLKDFDEVLSLNLGGGFGIRYTESDQPLPIEESVRELVRFTEEALKKQGLVINELLIEPGRSIVGEAGTTLYTVGFIKQTPNKKYYFVDGGMTDNIRPALYQASYQCDLATKLREKKTEKVTIAGKMCESGDVVIQEALLPIAEPGDILAVYATGAYGYSMSSNYNRALTPAVVFVNGETARLVVRRQEYEDLLRGEVQ</sequence>
<evidence type="ECO:0000256" key="12">
    <source>
        <dbReference type="HAMAP-Rule" id="MF_02120"/>
    </source>
</evidence>
<evidence type="ECO:0000256" key="7">
    <source>
        <dbReference type="ARBA" id="ARBA00050464"/>
    </source>
</evidence>
<feature type="domain" description="Orn/DAP/Arg decarboxylase 2 N-terminal" evidence="16">
    <location>
        <begin position="29"/>
        <end position="280"/>
    </location>
</feature>
<comment type="cofactor">
    <cofactor evidence="1 12 13 14">
        <name>pyridoxal 5'-phosphate</name>
        <dbReference type="ChEBI" id="CHEBI:597326"/>
    </cofactor>
</comment>
<dbReference type="FunFam" id="3.20.20.10:FF:000003">
    <property type="entry name" value="Diaminopimelate decarboxylase"/>
    <property type="match status" value="1"/>
</dbReference>
<comment type="function">
    <text evidence="12">Specifically catalyzes the decarboxylation of meso-diaminopimelate (meso-DAP) to L-lysine.</text>
</comment>
<keyword evidence="4 12" id="KW-0663">Pyridoxal phosphate</keyword>
<feature type="binding site" evidence="12">
    <location>
        <position position="277"/>
    </location>
    <ligand>
        <name>substrate</name>
    </ligand>
</feature>
<feature type="modified residue" description="N6-(pyridoxal phosphate)lysine" evidence="12 13">
    <location>
        <position position="55"/>
    </location>
</feature>
<comment type="similarity">
    <text evidence="9 12">Belongs to the Orn/Lys/Arg decarboxylase class-II family. LysA subfamily.</text>
</comment>
<evidence type="ECO:0000256" key="11">
    <source>
        <dbReference type="ARBA" id="ARBA00074972"/>
    </source>
</evidence>
<proteinExistence type="inferred from homology"/>
<dbReference type="InterPro" id="IPR000183">
    <property type="entry name" value="Orn/DAP/Arg_de-COase"/>
</dbReference>
<comment type="subunit">
    <text evidence="12">Homodimer.</text>
</comment>
<dbReference type="PANTHER" id="PTHR43727">
    <property type="entry name" value="DIAMINOPIMELATE DECARBOXYLASE"/>
    <property type="match status" value="1"/>
</dbReference>